<dbReference type="Proteomes" id="UP000499080">
    <property type="component" value="Unassembled WGS sequence"/>
</dbReference>
<dbReference type="SUPFAM" id="SSF56219">
    <property type="entry name" value="DNase I-like"/>
    <property type="match status" value="1"/>
</dbReference>
<accession>A0A4Y2SBL2</accession>
<dbReference type="EMBL" id="BGPR01020451">
    <property type="protein sequence ID" value="GBN84699.1"/>
    <property type="molecule type" value="Genomic_DNA"/>
</dbReference>
<evidence type="ECO:0000313" key="3">
    <source>
        <dbReference type="Proteomes" id="UP000499080"/>
    </source>
</evidence>
<dbReference type="GO" id="GO:0071897">
    <property type="term" value="P:DNA biosynthetic process"/>
    <property type="evidence" value="ECO:0007669"/>
    <property type="project" value="UniProtKB-ARBA"/>
</dbReference>
<protein>
    <submittedName>
        <fullName evidence="2">Retrovirus-related Pol polyprotein from type-1 retrotransposable element R1</fullName>
    </submittedName>
</protein>
<dbReference type="InterPro" id="IPR036691">
    <property type="entry name" value="Endo/exonu/phosph_ase_sf"/>
</dbReference>
<sequence length="925" mass="105852">MPNSQTIQNYWNIVQINLGRSRLATQELKHAFPDVYIIQEPYKRKGKIFGFPLAWKIVTTDPDGKTIIAIRNKTISAVVRHKSQNIVAVELSNGQENFTVFSIYFPPSMNKNTAILKLEEVIFNISTQKCIISGDINMRNELWGPAVSDHRAQDNGGPFVDFILKHNLDIHNNPTSEPTFEGPRGHSWIDITVSTCNISAKVQDWRVYKYSSSDHNFIHFKLLLTKSSNPSFKRVLHKRQLRKLVATINSKFPSLENHISQFQDRAQVEDFIEVLTKLIQQACSKTSSNGTRNNAPWWDTELEIQRKKTRAFRARFQRCKIPAVRLKRREIFKKEEAKYKWLMKTKARASFEELCDRITKNNPFELPYKLAANKTRKQLMLHSVNTNGGKVRDLKSTVEVIVKTLFPEDTRADEDNWHEGVRRTVKEISLNNFDQVFTANEIAQIIKIMPKKKAPGIDGITIEIIKAINFICPEILLSIFNKCLKLGVFPKNRKTAKLVLLNKTGKNPEDPKSYRPICLLPVMSKILDKLITQRITHHLSKMNLLNPRQHGFRAGKSCDTAGLQLWRRIQSLMKKKGKVCIVSLDVAGAFDNVWRPAVLYYLVKAECPMNLLLMIKDYLDDRQILFHHNQSSWTFNSTRGVPQGSCSGPLLWNLVADSIFDIPLPENCFLQAFADDLVLIAGGTSKTIIETKCNEVLVHLQSWGKNHKLTFNSSKTTIMPITFGGRLSHSDPPSVFLDGQEIEVVHTMRYLGVLWDSFLTFTEHFKTVRQKVDILTCQLNSVAHRFYSKRLNLFRRIYVAAIEPYILFGHGAWGHRLNLLQISLNSIQRRPLLKITGAFRTSPSEALPVIAGLLPLDLKAIEVLSIFLVNNCREETKIGASTFDPAEFEAKINITNIHPANRLSIPFTIRDPNRAPGYFYGWIWD</sequence>
<dbReference type="PROSITE" id="PS50878">
    <property type="entry name" value="RT_POL"/>
    <property type="match status" value="1"/>
</dbReference>
<proteinExistence type="predicted"/>
<dbReference type="InterPro" id="IPR005135">
    <property type="entry name" value="Endo/exonuclease/phosphatase"/>
</dbReference>
<gene>
    <name evidence="2" type="primary">PO11_123</name>
    <name evidence="2" type="ORF">AVEN_33215_1</name>
</gene>
<dbReference type="PANTHER" id="PTHR19446">
    <property type="entry name" value="REVERSE TRANSCRIPTASES"/>
    <property type="match status" value="1"/>
</dbReference>
<keyword evidence="3" id="KW-1185">Reference proteome</keyword>
<feature type="domain" description="Reverse transcriptase" evidence="1">
    <location>
        <begin position="482"/>
        <end position="755"/>
    </location>
</feature>
<dbReference type="OrthoDB" id="6437148at2759"/>
<dbReference type="InterPro" id="IPR000477">
    <property type="entry name" value="RT_dom"/>
</dbReference>
<organism evidence="2 3">
    <name type="scientific">Araneus ventricosus</name>
    <name type="common">Orbweaver spider</name>
    <name type="synonym">Epeira ventricosa</name>
    <dbReference type="NCBI Taxonomy" id="182803"/>
    <lineage>
        <taxon>Eukaryota</taxon>
        <taxon>Metazoa</taxon>
        <taxon>Ecdysozoa</taxon>
        <taxon>Arthropoda</taxon>
        <taxon>Chelicerata</taxon>
        <taxon>Arachnida</taxon>
        <taxon>Araneae</taxon>
        <taxon>Araneomorphae</taxon>
        <taxon>Entelegynae</taxon>
        <taxon>Araneoidea</taxon>
        <taxon>Araneidae</taxon>
        <taxon>Araneus</taxon>
    </lineage>
</organism>
<dbReference type="InterPro" id="IPR043502">
    <property type="entry name" value="DNA/RNA_pol_sf"/>
</dbReference>
<reference evidence="2 3" key="1">
    <citation type="journal article" date="2019" name="Sci. Rep.">
        <title>Orb-weaving spider Araneus ventricosus genome elucidates the spidroin gene catalogue.</title>
        <authorList>
            <person name="Kono N."/>
            <person name="Nakamura H."/>
            <person name="Ohtoshi R."/>
            <person name="Moran D.A.P."/>
            <person name="Shinohara A."/>
            <person name="Yoshida Y."/>
            <person name="Fujiwara M."/>
            <person name="Mori M."/>
            <person name="Tomita M."/>
            <person name="Arakawa K."/>
        </authorList>
    </citation>
    <scope>NUCLEOTIDE SEQUENCE [LARGE SCALE GENOMIC DNA]</scope>
</reference>
<dbReference type="GO" id="GO:0003824">
    <property type="term" value="F:catalytic activity"/>
    <property type="evidence" value="ECO:0007669"/>
    <property type="project" value="InterPro"/>
</dbReference>
<dbReference type="Pfam" id="PF00078">
    <property type="entry name" value="RVT_1"/>
    <property type="match status" value="1"/>
</dbReference>
<evidence type="ECO:0000313" key="2">
    <source>
        <dbReference type="EMBL" id="GBN84699.1"/>
    </source>
</evidence>
<dbReference type="Gene3D" id="3.60.10.10">
    <property type="entry name" value="Endonuclease/exonuclease/phosphatase"/>
    <property type="match status" value="1"/>
</dbReference>
<comment type="caution">
    <text evidence="2">The sequence shown here is derived from an EMBL/GenBank/DDBJ whole genome shotgun (WGS) entry which is preliminary data.</text>
</comment>
<name>A0A4Y2SBL2_ARAVE</name>
<evidence type="ECO:0000259" key="1">
    <source>
        <dbReference type="PROSITE" id="PS50878"/>
    </source>
</evidence>
<dbReference type="AlphaFoldDB" id="A0A4Y2SBL2"/>
<dbReference type="SUPFAM" id="SSF56672">
    <property type="entry name" value="DNA/RNA polymerases"/>
    <property type="match status" value="1"/>
</dbReference>
<dbReference type="Pfam" id="PF14529">
    <property type="entry name" value="Exo_endo_phos_2"/>
    <property type="match status" value="1"/>
</dbReference>
<dbReference type="CDD" id="cd01650">
    <property type="entry name" value="RT_nLTR_like"/>
    <property type="match status" value="1"/>
</dbReference>